<dbReference type="Gene3D" id="3.30.40.10">
    <property type="entry name" value="Zinc/RING finger domain, C3HC4 (zinc finger)"/>
    <property type="match status" value="1"/>
</dbReference>
<dbReference type="HOGENOM" id="CLU_981709_0_0_1"/>
<dbReference type="OrthoDB" id="308043at2759"/>
<keyword evidence="5" id="KW-1185">Reference proteome</keyword>
<dbReference type="PANTHER" id="PTHR46016">
    <property type="entry name" value="ZINC FINGER, RING/FYVE/PHD-TYPE"/>
    <property type="match status" value="1"/>
</dbReference>
<reference evidence="5" key="1">
    <citation type="journal article" date="2006" name="PLoS Biol.">
        <title>Macronuclear genome sequence of the ciliate Tetrahymena thermophila, a model eukaryote.</title>
        <authorList>
            <person name="Eisen J.A."/>
            <person name="Coyne R.S."/>
            <person name="Wu M."/>
            <person name="Wu D."/>
            <person name="Thiagarajan M."/>
            <person name="Wortman J.R."/>
            <person name="Badger J.H."/>
            <person name="Ren Q."/>
            <person name="Amedeo P."/>
            <person name="Jones K.M."/>
            <person name="Tallon L.J."/>
            <person name="Delcher A.L."/>
            <person name="Salzberg S.L."/>
            <person name="Silva J.C."/>
            <person name="Haas B.J."/>
            <person name="Majoros W.H."/>
            <person name="Farzad M."/>
            <person name="Carlton J.M."/>
            <person name="Smith R.K. Jr."/>
            <person name="Garg J."/>
            <person name="Pearlman R.E."/>
            <person name="Karrer K.M."/>
            <person name="Sun L."/>
            <person name="Manning G."/>
            <person name="Elde N.C."/>
            <person name="Turkewitz A.P."/>
            <person name="Asai D.J."/>
            <person name="Wilkes D.E."/>
            <person name="Wang Y."/>
            <person name="Cai H."/>
            <person name="Collins K."/>
            <person name="Stewart B.A."/>
            <person name="Lee S.R."/>
            <person name="Wilamowska K."/>
            <person name="Weinberg Z."/>
            <person name="Ruzzo W.L."/>
            <person name="Wloga D."/>
            <person name="Gaertig J."/>
            <person name="Frankel J."/>
            <person name="Tsao C.-C."/>
            <person name="Gorovsky M.A."/>
            <person name="Keeling P.J."/>
            <person name="Waller R.F."/>
            <person name="Patron N.J."/>
            <person name="Cherry J.M."/>
            <person name="Stover N.A."/>
            <person name="Krieger C.J."/>
            <person name="del Toro C."/>
            <person name="Ryder H.F."/>
            <person name="Williamson S.C."/>
            <person name="Barbeau R.A."/>
            <person name="Hamilton E.P."/>
            <person name="Orias E."/>
        </authorList>
    </citation>
    <scope>NUCLEOTIDE SEQUENCE [LARGE SCALE GENOMIC DNA]</scope>
    <source>
        <strain evidence="5">SB210</strain>
    </source>
</reference>
<protein>
    <submittedName>
        <fullName evidence="4">WWE domain protein</fullName>
    </submittedName>
</protein>
<dbReference type="InterPro" id="IPR004170">
    <property type="entry name" value="WWE_dom"/>
</dbReference>
<evidence type="ECO:0000259" key="2">
    <source>
        <dbReference type="PROSITE" id="PS50089"/>
    </source>
</evidence>
<keyword evidence="1" id="KW-0863">Zinc-finger</keyword>
<dbReference type="GO" id="GO:0000209">
    <property type="term" value="P:protein polyubiquitination"/>
    <property type="evidence" value="ECO:0007669"/>
    <property type="project" value="TreeGrafter"/>
</dbReference>
<keyword evidence="1" id="KW-0479">Metal-binding</keyword>
<dbReference type="InterPro" id="IPR051438">
    <property type="entry name" value="RNF_E3_ubiq-protein_ligase"/>
</dbReference>
<dbReference type="GeneID" id="7825709"/>
<dbReference type="GO" id="GO:0061630">
    <property type="term" value="F:ubiquitin protein ligase activity"/>
    <property type="evidence" value="ECO:0007669"/>
    <property type="project" value="TreeGrafter"/>
</dbReference>
<dbReference type="SUPFAM" id="SSF117839">
    <property type="entry name" value="WWE domain"/>
    <property type="match status" value="1"/>
</dbReference>
<dbReference type="PANTHER" id="PTHR46016:SF1">
    <property type="entry name" value="RING-TYPE DOMAIN-CONTAINING PROTEIN"/>
    <property type="match status" value="1"/>
</dbReference>
<feature type="domain" description="WWE" evidence="3">
    <location>
        <begin position="187"/>
        <end position="272"/>
    </location>
</feature>
<dbReference type="SUPFAM" id="SSF57850">
    <property type="entry name" value="RING/U-box"/>
    <property type="match status" value="1"/>
</dbReference>
<evidence type="ECO:0000313" key="5">
    <source>
        <dbReference type="Proteomes" id="UP000009168"/>
    </source>
</evidence>
<dbReference type="KEGG" id="tet:TTHERM_00461760"/>
<dbReference type="Pfam" id="PF02825">
    <property type="entry name" value="WWE"/>
    <property type="match status" value="1"/>
</dbReference>
<dbReference type="InterPro" id="IPR001841">
    <property type="entry name" value="Znf_RING"/>
</dbReference>
<dbReference type="GO" id="GO:0008270">
    <property type="term" value="F:zinc ion binding"/>
    <property type="evidence" value="ECO:0007669"/>
    <property type="project" value="UniProtKB-KW"/>
</dbReference>
<dbReference type="InterPro" id="IPR037197">
    <property type="entry name" value="WWE_dom_sf"/>
</dbReference>
<keyword evidence="1" id="KW-0862">Zinc</keyword>
<accession>Q23Q07</accession>
<dbReference type="Proteomes" id="UP000009168">
    <property type="component" value="Unassembled WGS sequence"/>
</dbReference>
<dbReference type="GO" id="GO:0006511">
    <property type="term" value="P:ubiquitin-dependent protein catabolic process"/>
    <property type="evidence" value="ECO:0007669"/>
    <property type="project" value="TreeGrafter"/>
</dbReference>
<evidence type="ECO:0000259" key="3">
    <source>
        <dbReference type="PROSITE" id="PS50918"/>
    </source>
</evidence>
<gene>
    <name evidence="4" type="ORF">TTHERM_00461760</name>
</gene>
<proteinExistence type="predicted"/>
<evidence type="ECO:0000256" key="1">
    <source>
        <dbReference type="PROSITE-ProRule" id="PRU00175"/>
    </source>
</evidence>
<feature type="domain" description="RING-type" evidence="2">
    <location>
        <begin position="28"/>
        <end position="68"/>
    </location>
</feature>
<dbReference type="InterPro" id="IPR013083">
    <property type="entry name" value="Znf_RING/FYVE/PHD"/>
</dbReference>
<organism evidence="4 5">
    <name type="scientific">Tetrahymena thermophila (strain SB210)</name>
    <dbReference type="NCBI Taxonomy" id="312017"/>
    <lineage>
        <taxon>Eukaryota</taxon>
        <taxon>Sar</taxon>
        <taxon>Alveolata</taxon>
        <taxon>Ciliophora</taxon>
        <taxon>Intramacronucleata</taxon>
        <taxon>Oligohymenophorea</taxon>
        <taxon>Hymenostomatida</taxon>
        <taxon>Tetrahymenina</taxon>
        <taxon>Tetrahymenidae</taxon>
        <taxon>Tetrahymena</taxon>
    </lineage>
</organism>
<dbReference type="EMBL" id="GG662650">
    <property type="protein sequence ID" value="EAR98528.1"/>
    <property type="molecule type" value="Genomic_DNA"/>
</dbReference>
<dbReference type="Gene3D" id="3.30.720.50">
    <property type="match status" value="1"/>
</dbReference>
<dbReference type="PROSITE" id="PS50089">
    <property type="entry name" value="ZF_RING_2"/>
    <property type="match status" value="1"/>
</dbReference>
<sequence length="284" mass="34353">MNTIEENPFQEDQLVGFNSKDITMELMCGICFEISVQASECVQCGQIFCEICINDYKKKNKISKCPTCCNDGWSLKKPHKVYQKILSRLQFKCQSPGCLSPYTIDNFKSHEHLYPNENQIMYEFILLSEQGVKSELDQSLIKYLEKKYQNNEKIFNHYVQNQRYTFDFSNHNSLKATKCQNNEQCTIIRKQHSKPQTLIKYRWIWYNNDQQKWELYNPEQNQILNQYYETFIQNPDSNQKFYLKIFDFDYEFDFKQLHQIRISTNFRRSIFRSQVFNRQRFIQS</sequence>
<dbReference type="AlphaFoldDB" id="Q23Q07"/>
<dbReference type="InParanoid" id="Q23Q07"/>
<name>Q23Q07_TETTS</name>
<evidence type="ECO:0000313" key="4">
    <source>
        <dbReference type="EMBL" id="EAR98528.1"/>
    </source>
</evidence>
<dbReference type="RefSeq" id="XP_001018773.1">
    <property type="nucleotide sequence ID" value="XM_001018773.3"/>
</dbReference>
<dbReference type="PROSITE" id="PS50918">
    <property type="entry name" value="WWE"/>
    <property type="match status" value="1"/>
</dbReference>